<proteinExistence type="predicted"/>
<dbReference type="Proteomes" id="UP000549616">
    <property type="component" value="Unassembled WGS sequence"/>
</dbReference>
<organism evidence="1 2">
    <name type="scientific">Amycolatopsis endophytica</name>
    <dbReference type="NCBI Taxonomy" id="860233"/>
    <lineage>
        <taxon>Bacteria</taxon>
        <taxon>Bacillati</taxon>
        <taxon>Actinomycetota</taxon>
        <taxon>Actinomycetes</taxon>
        <taxon>Pseudonocardiales</taxon>
        <taxon>Pseudonocardiaceae</taxon>
        <taxon>Amycolatopsis</taxon>
    </lineage>
</organism>
<accession>A0A853AZV0</accession>
<dbReference type="Gene3D" id="3.20.170.20">
    <property type="entry name" value="Protein of unknown function DUF952"/>
    <property type="match status" value="1"/>
</dbReference>
<dbReference type="Pfam" id="PF06108">
    <property type="entry name" value="DUF952"/>
    <property type="match status" value="1"/>
</dbReference>
<dbReference type="PANTHER" id="PTHR34129">
    <property type="entry name" value="BLR1139 PROTEIN"/>
    <property type="match status" value="1"/>
</dbReference>
<dbReference type="RefSeq" id="WP_179772557.1">
    <property type="nucleotide sequence ID" value="NZ_JACCFK010000001.1"/>
</dbReference>
<protein>
    <submittedName>
        <fullName evidence="1">Uncharacterized protein (DUF952 family)</fullName>
    </submittedName>
</protein>
<name>A0A853AZV0_9PSEU</name>
<comment type="caution">
    <text evidence="1">The sequence shown here is derived from an EMBL/GenBank/DDBJ whole genome shotgun (WGS) entry which is preliminary data.</text>
</comment>
<keyword evidence="2" id="KW-1185">Reference proteome</keyword>
<dbReference type="PANTHER" id="PTHR34129:SF1">
    <property type="entry name" value="DUF952 DOMAIN-CONTAINING PROTEIN"/>
    <property type="match status" value="1"/>
</dbReference>
<dbReference type="SUPFAM" id="SSF56399">
    <property type="entry name" value="ADP-ribosylation"/>
    <property type="match status" value="1"/>
</dbReference>
<evidence type="ECO:0000313" key="1">
    <source>
        <dbReference type="EMBL" id="NYI88298.1"/>
    </source>
</evidence>
<dbReference type="AlphaFoldDB" id="A0A853AZV0"/>
<dbReference type="InterPro" id="IPR009297">
    <property type="entry name" value="DUF952"/>
</dbReference>
<evidence type="ECO:0000313" key="2">
    <source>
        <dbReference type="Proteomes" id="UP000549616"/>
    </source>
</evidence>
<dbReference type="EMBL" id="JACCFK010000001">
    <property type="protein sequence ID" value="NYI88298.1"/>
    <property type="molecule type" value="Genomic_DNA"/>
</dbReference>
<gene>
    <name evidence="1" type="ORF">HNR02_001621</name>
</gene>
<sequence length="116" mass="12739">MILHLCGADEWRGEDYRAPSLDTVGFIHCSDPGTVAIPANALYRGRTDLVLLEIDPARLDVPLRWETGEPPHPEGVVFPHVYGRIPVEAVVAVHPFPPGPDGTFRLPASLAQRDPR</sequence>
<reference evidence="1 2" key="1">
    <citation type="submission" date="2020-07" db="EMBL/GenBank/DDBJ databases">
        <title>Sequencing the genomes of 1000 actinobacteria strains.</title>
        <authorList>
            <person name="Klenk H.-P."/>
        </authorList>
    </citation>
    <scope>NUCLEOTIDE SEQUENCE [LARGE SCALE GENOMIC DNA]</scope>
    <source>
        <strain evidence="1 2">DSM 104006</strain>
    </source>
</reference>